<evidence type="ECO:0000313" key="5">
    <source>
        <dbReference type="Proteomes" id="UP000823631"/>
    </source>
</evidence>
<dbReference type="AlphaFoldDB" id="A0A9D9DC13"/>
<dbReference type="PANTHER" id="PTHR30163">
    <property type="entry name" value="MEMBRANE-BOUND LYTIC MUREIN TRANSGLYCOSYLASE B"/>
    <property type="match status" value="1"/>
</dbReference>
<dbReference type="InterPro" id="IPR043426">
    <property type="entry name" value="MltB-like"/>
</dbReference>
<reference evidence="4" key="2">
    <citation type="journal article" date="2021" name="PeerJ">
        <title>Extensive microbial diversity within the chicken gut microbiome revealed by metagenomics and culture.</title>
        <authorList>
            <person name="Gilroy R."/>
            <person name="Ravi A."/>
            <person name="Getino M."/>
            <person name="Pursley I."/>
            <person name="Horton D.L."/>
            <person name="Alikhan N.F."/>
            <person name="Baker D."/>
            <person name="Gharbi K."/>
            <person name="Hall N."/>
            <person name="Watson M."/>
            <person name="Adriaenssens E.M."/>
            <person name="Foster-Nyarko E."/>
            <person name="Jarju S."/>
            <person name="Secka A."/>
            <person name="Antonio M."/>
            <person name="Oren A."/>
            <person name="Chaudhuri R.R."/>
            <person name="La Ragione R."/>
            <person name="Hildebrand F."/>
            <person name="Pallen M.J."/>
        </authorList>
    </citation>
    <scope>NUCLEOTIDE SEQUENCE</scope>
    <source>
        <strain evidence="4">17213</strain>
    </source>
</reference>
<organism evidence="4 5">
    <name type="scientific">Candidatus Avisuccinivibrio stercorigallinarum</name>
    <dbReference type="NCBI Taxonomy" id="2840704"/>
    <lineage>
        <taxon>Bacteria</taxon>
        <taxon>Pseudomonadati</taxon>
        <taxon>Pseudomonadota</taxon>
        <taxon>Gammaproteobacteria</taxon>
        <taxon>Aeromonadales</taxon>
        <taxon>Succinivibrionaceae</taxon>
        <taxon>Succinivibrionaceae incertae sedis</taxon>
        <taxon>Candidatus Avisuccinivibrio</taxon>
    </lineage>
</organism>
<evidence type="ECO:0000256" key="2">
    <source>
        <dbReference type="SAM" id="SignalP"/>
    </source>
</evidence>
<dbReference type="InterPro" id="IPR031304">
    <property type="entry name" value="SLT_2"/>
</dbReference>
<evidence type="ECO:0000313" key="4">
    <source>
        <dbReference type="EMBL" id="MBO8416278.1"/>
    </source>
</evidence>
<dbReference type="Gene3D" id="1.10.8.350">
    <property type="entry name" value="Bacterial muramidase"/>
    <property type="match status" value="1"/>
</dbReference>
<evidence type="ECO:0000259" key="3">
    <source>
        <dbReference type="Pfam" id="PF13406"/>
    </source>
</evidence>
<feature type="active site" evidence="1">
    <location>
        <position position="116"/>
    </location>
</feature>
<protein>
    <submittedName>
        <fullName evidence="4">Lytic murein transglycosylase B</fullName>
    </submittedName>
</protein>
<dbReference type="GO" id="GO:0009253">
    <property type="term" value="P:peptidoglycan catabolic process"/>
    <property type="evidence" value="ECO:0007669"/>
    <property type="project" value="TreeGrafter"/>
</dbReference>
<feature type="signal peptide" evidence="2">
    <location>
        <begin position="1"/>
        <end position="24"/>
    </location>
</feature>
<dbReference type="InterPro" id="IPR023346">
    <property type="entry name" value="Lysozyme-like_dom_sf"/>
</dbReference>
<dbReference type="CDD" id="cd13399">
    <property type="entry name" value="Slt35-like"/>
    <property type="match status" value="1"/>
</dbReference>
<dbReference type="InterPro" id="IPR011757">
    <property type="entry name" value="Lytic_transglycosylase_MltB"/>
</dbReference>
<dbReference type="EMBL" id="JADINH010000166">
    <property type="protein sequence ID" value="MBO8416278.1"/>
    <property type="molecule type" value="Genomic_DNA"/>
</dbReference>
<evidence type="ECO:0000256" key="1">
    <source>
        <dbReference type="PIRSR" id="PIRSR611757-1"/>
    </source>
</evidence>
<comment type="caution">
    <text evidence="4">The sequence shown here is derived from an EMBL/GenBank/DDBJ whole genome shotgun (WGS) entry which is preliminary data.</text>
</comment>
<gene>
    <name evidence="4" type="primary">mltB</name>
    <name evidence="4" type="ORF">IAB19_07870</name>
</gene>
<dbReference type="SUPFAM" id="SSF53955">
    <property type="entry name" value="Lysozyme-like"/>
    <property type="match status" value="1"/>
</dbReference>
<dbReference type="Proteomes" id="UP000823631">
    <property type="component" value="Unassembled WGS sequence"/>
</dbReference>
<dbReference type="PANTHER" id="PTHR30163:SF9">
    <property type="entry name" value="MEMBRANE-BOUND LYTIC MUREIN TRANSGLYCOSYLASE B"/>
    <property type="match status" value="1"/>
</dbReference>
<dbReference type="FunFam" id="1.10.8.350:FF:000001">
    <property type="entry name" value="Lytic murein transglycosylase B"/>
    <property type="match status" value="1"/>
</dbReference>
<dbReference type="NCBIfam" id="TIGR02282">
    <property type="entry name" value="MltB"/>
    <property type="match status" value="1"/>
</dbReference>
<dbReference type="Gene3D" id="1.10.530.10">
    <property type="match status" value="1"/>
</dbReference>
<sequence length="335" mass="37281">MLKKALCLTLAAALTAALPTAASAAPDINELSAYSGVSVDELNAAIGLSTFQPTIIKTMTRPYESKPWWQYRKLFITTSRIDAGLKFYLAHEETLKRAEETLGVPPEIVCAIIGVETFYGRNMGTWSVLDALFTLGFNYPPRESYFSKEFANYVKLAKREGWQLKDIKGSYAGAMGMGQFMPSSYLDYAIDFDGDGHVNLFDNTTDAIGSVANYFKGHDWAAGRGIYYPALVPADQAQALLDKDWELTGRELYAAGVSTKVNLSLDEKMRLFSYQLEDGSTGYGVGLNNFHTIMKYNKSPLYARAVYELSEFIRMAYNDYKAKHGEPQNPQGRVP</sequence>
<accession>A0A9D9DC13</accession>
<reference evidence="4" key="1">
    <citation type="submission" date="2020-10" db="EMBL/GenBank/DDBJ databases">
        <authorList>
            <person name="Gilroy R."/>
        </authorList>
    </citation>
    <scope>NUCLEOTIDE SEQUENCE</scope>
    <source>
        <strain evidence="4">17213</strain>
    </source>
</reference>
<proteinExistence type="predicted"/>
<feature type="chain" id="PRO_5038365819" evidence="2">
    <location>
        <begin position="25"/>
        <end position="335"/>
    </location>
</feature>
<keyword evidence="2" id="KW-0732">Signal</keyword>
<name>A0A9D9DC13_9GAMM</name>
<feature type="domain" description="Transglycosylase SLT" evidence="3">
    <location>
        <begin position="28"/>
        <end position="311"/>
    </location>
</feature>
<dbReference type="Pfam" id="PF13406">
    <property type="entry name" value="SLT_2"/>
    <property type="match status" value="1"/>
</dbReference>
<dbReference type="GO" id="GO:0008933">
    <property type="term" value="F:peptidoglycan lytic transglycosylase activity"/>
    <property type="evidence" value="ECO:0007669"/>
    <property type="project" value="TreeGrafter"/>
</dbReference>